<sequence length="196" mass="21492">MNNLLKIVAATVLMINGALAQVKWSADPAHTNARFDVNHLGISFVDGEFTKVSGSIDAPNKESFDNAKLDFTIDVNSIDTRIDARDGHLKSDDFFNAEKYPTMKLKSVSFKQGKKGKYVLIADLTIRDVTKKVTFDVTQNGGIITDPWGKTRAGFTAKTTINRFDFGMKYNDKLPSGVEAVAADVAITVNTEIVLN</sequence>
<feature type="domain" description="Lipid/polyisoprenoid-binding YceI-like" evidence="2">
    <location>
        <begin position="23"/>
        <end position="194"/>
    </location>
</feature>
<dbReference type="PANTHER" id="PTHR34406:SF1">
    <property type="entry name" value="PROTEIN YCEI"/>
    <property type="match status" value="1"/>
</dbReference>
<keyword evidence="1" id="KW-0732">Signal</keyword>
<dbReference type="Gene3D" id="2.40.128.110">
    <property type="entry name" value="Lipid/polyisoprenoid-binding, YceI-like"/>
    <property type="match status" value="1"/>
</dbReference>
<evidence type="ECO:0000259" key="2">
    <source>
        <dbReference type="SMART" id="SM00867"/>
    </source>
</evidence>
<feature type="chain" id="PRO_5046788544" evidence="1">
    <location>
        <begin position="21"/>
        <end position="196"/>
    </location>
</feature>
<evidence type="ECO:0000313" key="3">
    <source>
        <dbReference type="EMBL" id="MEN5379028.1"/>
    </source>
</evidence>
<proteinExistence type="predicted"/>
<keyword evidence="4" id="KW-1185">Reference proteome</keyword>
<dbReference type="EMBL" id="JBDJNQ010000008">
    <property type="protein sequence ID" value="MEN5379028.1"/>
    <property type="molecule type" value="Genomic_DNA"/>
</dbReference>
<comment type="caution">
    <text evidence="3">The sequence shown here is derived from an EMBL/GenBank/DDBJ whole genome shotgun (WGS) entry which is preliminary data.</text>
</comment>
<evidence type="ECO:0000256" key="1">
    <source>
        <dbReference type="SAM" id="SignalP"/>
    </source>
</evidence>
<dbReference type="Proteomes" id="UP001409291">
    <property type="component" value="Unassembled WGS sequence"/>
</dbReference>
<evidence type="ECO:0000313" key="4">
    <source>
        <dbReference type="Proteomes" id="UP001409291"/>
    </source>
</evidence>
<dbReference type="SUPFAM" id="SSF101874">
    <property type="entry name" value="YceI-like"/>
    <property type="match status" value="1"/>
</dbReference>
<feature type="signal peptide" evidence="1">
    <location>
        <begin position="1"/>
        <end position="20"/>
    </location>
</feature>
<dbReference type="RefSeq" id="WP_132770128.1">
    <property type="nucleotide sequence ID" value="NZ_JAOQNK010000001.1"/>
</dbReference>
<reference evidence="3 4" key="1">
    <citation type="submission" date="2024-04" db="EMBL/GenBank/DDBJ databases">
        <title>WGS of bacteria from Torrens River.</title>
        <authorList>
            <person name="Wyrsch E.R."/>
            <person name="Drigo B."/>
        </authorList>
    </citation>
    <scope>NUCLEOTIDE SEQUENCE [LARGE SCALE GENOMIC DNA]</scope>
    <source>
        <strain evidence="3 4">TWI391</strain>
    </source>
</reference>
<dbReference type="InterPro" id="IPR007372">
    <property type="entry name" value="Lipid/polyisoprenoid-bd_YceI"/>
</dbReference>
<dbReference type="Pfam" id="PF04264">
    <property type="entry name" value="YceI"/>
    <property type="match status" value="1"/>
</dbReference>
<gene>
    <name evidence="3" type="ORF">ABE541_17325</name>
</gene>
<name>A0ABV0BYF0_9SPHI</name>
<dbReference type="PANTHER" id="PTHR34406">
    <property type="entry name" value="PROTEIN YCEI"/>
    <property type="match status" value="1"/>
</dbReference>
<accession>A0ABV0BYF0</accession>
<organism evidence="3 4">
    <name type="scientific">Sphingobacterium kitahiroshimense</name>
    <dbReference type="NCBI Taxonomy" id="470446"/>
    <lineage>
        <taxon>Bacteria</taxon>
        <taxon>Pseudomonadati</taxon>
        <taxon>Bacteroidota</taxon>
        <taxon>Sphingobacteriia</taxon>
        <taxon>Sphingobacteriales</taxon>
        <taxon>Sphingobacteriaceae</taxon>
        <taxon>Sphingobacterium</taxon>
    </lineage>
</organism>
<dbReference type="SMART" id="SM00867">
    <property type="entry name" value="YceI"/>
    <property type="match status" value="1"/>
</dbReference>
<protein>
    <submittedName>
        <fullName evidence="3">YceI family protein</fullName>
    </submittedName>
</protein>
<dbReference type="InterPro" id="IPR036761">
    <property type="entry name" value="TTHA0802/YceI-like_sf"/>
</dbReference>